<evidence type="ECO:0000313" key="2">
    <source>
        <dbReference type="Proteomes" id="UP000640052"/>
    </source>
</evidence>
<sequence length="70" mass="7365">MIAKHDSPVFQNCPGDPCNGVSSPFVVGVPKTIATGEKSGNNASITIRLTRKTMHNAPNEVLLESPGAYV</sequence>
<comment type="caution">
    <text evidence="1">The sequence shown here is derived from an EMBL/GenBank/DDBJ whole genome shotgun (WGS) entry which is preliminary data.</text>
</comment>
<keyword evidence="2" id="KW-1185">Reference proteome</keyword>
<accession>A0A919QGI7</accession>
<dbReference type="AlphaFoldDB" id="A0A919QGI7"/>
<name>A0A919QGI7_9ACTN</name>
<proteinExistence type="predicted"/>
<gene>
    <name evidence="1" type="ORF">Aph01nite_66980</name>
</gene>
<evidence type="ECO:0000313" key="1">
    <source>
        <dbReference type="EMBL" id="GIH28388.1"/>
    </source>
</evidence>
<protein>
    <submittedName>
        <fullName evidence="1">Uncharacterized protein</fullName>
    </submittedName>
</protein>
<reference evidence="1" key="1">
    <citation type="submission" date="2021-01" db="EMBL/GenBank/DDBJ databases">
        <title>Whole genome shotgun sequence of Acrocarpospora phusangensis NBRC 108782.</title>
        <authorList>
            <person name="Komaki H."/>
            <person name="Tamura T."/>
        </authorList>
    </citation>
    <scope>NUCLEOTIDE SEQUENCE</scope>
    <source>
        <strain evidence="1">NBRC 108782</strain>
    </source>
</reference>
<organism evidence="1 2">
    <name type="scientific">Acrocarpospora phusangensis</name>
    <dbReference type="NCBI Taxonomy" id="1070424"/>
    <lineage>
        <taxon>Bacteria</taxon>
        <taxon>Bacillati</taxon>
        <taxon>Actinomycetota</taxon>
        <taxon>Actinomycetes</taxon>
        <taxon>Streptosporangiales</taxon>
        <taxon>Streptosporangiaceae</taxon>
        <taxon>Acrocarpospora</taxon>
    </lineage>
</organism>
<dbReference type="EMBL" id="BOOA01000079">
    <property type="protein sequence ID" value="GIH28388.1"/>
    <property type="molecule type" value="Genomic_DNA"/>
</dbReference>
<dbReference type="Proteomes" id="UP000640052">
    <property type="component" value="Unassembled WGS sequence"/>
</dbReference>